<dbReference type="FunFam" id="2.40.10.10:FF:000005">
    <property type="entry name" value="Serine protease 37"/>
    <property type="match status" value="1"/>
</dbReference>
<dbReference type="RefSeq" id="XP_030073311.1">
    <property type="nucleotide sequence ID" value="XM_030217451.1"/>
</dbReference>
<dbReference type="SMART" id="SM00020">
    <property type="entry name" value="Tryp_SPc"/>
    <property type="match status" value="1"/>
</dbReference>
<evidence type="ECO:0000256" key="3">
    <source>
        <dbReference type="ARBA" id="ARBA00022825"/>
    </source>
</evidence>
<reference evidence="9" key="2">
    <citation type="submission" date="2025-08" db="UniProtKB">
        <authorList>
            <consortium name="RefSeq"/>
        </authorList>
    </citation>
    <scope>IDENTIFICATION</scope>
</reference>
<dbReference type="InterPro" id="IPR033116">
    <property type="entry name" value="TRYPSIN_SER"/>
</dbReference>
<evidence type="ECO:0000259" key="7">
    <source>
        <dbReference type="PROSITE" id="PS50240"/>
    </source>
</evidence>
<dbReference type="CDD" id="cd00190">
    <property type="entry name" value="Tryp_SPc"/>
    <property type="match status" value="1"/>
</dbReference>
<dbReference type="Pfam" id="PF00089">
    <property type="entry name" value="Trypsin"/>
    <property type="match status" value="1"/>
</dbReference>
<organism evidence="8 9">
    <name type="scientific">Microcaecilia unicolor</name>
    <dbReference type="NCBI Taxonomy" id="1415580"/>
    <lineage>
        <taxon>Eukaryota</taxon>
        <taxon>Metazoa</taxon>
        <taxon>Chordata</taxon>
        <taxon>Craniata</taxon>
        <taxon>Vertebrata</taxon>
        <taxon>Euteleostomi</taxon>
        <taxon>Amphibia</taxon>
        <taxon>Gymnophiona</taxon>
        <taxon>Siphonopidae</taxon>
        <taxon>Microcaecilia</taxon>
    </lineage>
</organism>
<dbReference type="Gene3D" id="2.40.10.10">
    <property type="entry name" value="Trypsin-like serine proteases"/>
    <property type="match status" value="2"/>
</dbReference>
<dbReference type="InterPro" id="IPR001254">
    <property type="entry name" value="Trypsin_dom"/>
</dbReference>
<dbReference type="InterPro" id="IPR043504">
    <property type="entry name" value="Peptidase_S1_PA_chymotrypsin"/>
</dbReference>
<dbReference type="OrthoDB" id="5565075at2759"/>
<dbReference type="PANTHER" id="PTHR24271:SF90">
    <property type="entry name" value="PEPTIDASE S1 DOMAIN-CONTAINING PROTEIN"/>
    <property type="match status" value="1"/>
</dbReference>
<dbReference type="KEGG" id="muo:115479509"/>
<keyword evidence="3 5" id="KW-0720">Serine protease</keyword>
<feature type="signal peptide" evidence="6">
    <location>
        <begin position="1"/>
        <end position="32"/>
    </location>
</feature>
<sequence>MLIPSFWKLTGHMQKMRLSFMFLLSLAPLCAAKAQVLRQNIIGGKEAKPHSKPWLAYITFSQNNKIQLCSGFLVTEDFVMTAAHCMGKNMTAHLGVHNLNEDKSTWQIFSLKEFKTLHYNPGTKENDIMLLKLHGHAKLSKSVQLLPLPKKDSVVPVNTICNVAGWGGSYVLQEVNVEVISNPECSKLMNQTKITESMMCAGTKRDNKDASRGDSGGPLVCHGEAHGIVSFGLPTHPPGVYTRISKFMQWVKHIIDN</sequence>
<evidence type="ECO:0000256" key="6">
    <source>
        <dbReference type="SAM" id="SignalP"/>
    </source>
</evidence>
<dbReference type="PROSITE" id="PS50240">
    <property type="entry name" value="TRYPSIN_DOM"/>
    <property type="match status" value="1"/>
</dbReference>
<evidence type="ECO:0000256" key="1">
    <source>
        <dbReference type="ARBA" id="ARBA00022670"/>
    </source>
</evidence>
<accession>A0A6P7Z9Q8</accession>
<keyword evidence="2 5" id="KW-0378">Hydrolase</keyword>
<dbReference type="InterPro" id="IPR001314">
    <property type="entry name" value="Peptidase_S1A"/>
</dbReference>
<protein>
    <submittedName>
        <fullName evidence="9">Mast cell protease 1A-like</fullName>
    </submittedName>
</protein>
<evidence type="ECO:0000313" key="9">
    <source>
        <dbReference type="RefSeq" id="XP_030073311.1"/>
    </source>
</evidence>
<dbReference type="PROSITE" id="PS00135">
    <property type="entry name" value="TRYPSIN_SER"/>
    <property type="match status" value="1"/>
</dbReference>
<dbReference type="PRINTS" id="PR00722">
    <property type="entry name" value="CHYMOTRYPSIN"/>
</dbReference>
<dbReference type="PANTHER" id="PTHR24271">
    <property type="entry name" value="KALLIKREIN-RELATED"/>
    <property type="match status" value="1"/>
</dbReference>
<keyword evidence="6" id="KW-0732">Signal</keyword>
<evidence type="ECO:0000256" key="4">
    <source>
        <dbReference type="ARBA" id="ARBA00023157"/>
    </source>
</evidence>
<dbReference type="PROSITE" id="PS00134">
    <property type="entry name" value="TRYPSIN_HIS"/>
    <property type="match status" value="1"/>
</dbReference>
<keyword evidence="1 5" id="KW-0645">Protease</keyword>
<proteinExistence type="predicted"/>
<dbReference type="AlphaFoldDB" id="A0A6P7Z9Q8"/>
<dbReference type="SUPFAM" id="SSF50494">
    <property type="entry name" value="Trypsin-like serine proteases"/>
    <property type="match status" value="1"/>
</dbReference>
<evidence type="ECO:0000256" key="5">
    <source>
        <dbReference type="RuleBase" id="RU363034"/>
    </source>
</evidence>
<feature type="chain" id="PRO_5028184560" evidence="6">
    <location>
        <begin position="33"/>
        <end position="257"/>
    </location>
</feature>
<dbReference type="InterPro" id="IPR009003">
    <property type="entry name" value="Peptidase_S1_PA"/>
</dbReference>
<dbReference type="InParanoid" id="A0A6P7Z9Q8"/>
<dbReference type="InterPro" id="IPR018114">
    <property type="entry name" value="TRYPSIN_HIS"/>
</dbReference>
<keyword evidence="8" id="KW-1185">Reference proteome</keyword>
<dbReference type="GeneID" id="115479509"/>
<feature type="domain" description="Peptidase S1" evidence="7">
    <location>
        <begin position="41"/>
        <end position="256"/>
    </location>
</feature>
<keyword evidence="4" id="KW-1015">Disulfide bond</keyword>
<gene>
    <name evidence="9" type="primary">LOC115479509</name>
</gene>
<name>A0A6P7Z9Q8_9AMPH</name>
<reference evidence="8" key="1">
    <citation type="submission" date="2024-06" db="UniProtKB">
        <authorList>
            <consortium name="RefSeq"/>
        </authorList>
    </citation>
    <scope>NUCLEOTIDE SEQUENCE [LARGE SCALE GENOMIC DNA]</scope>
</reference>
<evidence type="ECO:0000313" key="8">
    <source>
        <dbReference type="Proteomes" id="UP000515156"/>
    </source>
</evidence>
<evidence type="ECO:0000256" key="2">
    <source>
        <dbReference type="ARBA" id="ARBA00022801"/>
    </source>
</evidence>
<dbReference type="Proteomes" id="UP000515156">
    <property type="component" value="Chromosome 11"/>
</dbReference>
<dbReference type="GO" id="GO:0004252">
    <property type="term" value="F:serine-type endopeptidase activity"/>
    <property type="evidence" value="ECO:0007669"/>
    <property type="project" value="InterPro"/>
</dbReference>
<dbReference type="GO" id="GO:0006508">
    <property type="term" value="P:proteolysis"/>
    <property type="evidence" value="ECO:0007669"/>
    <property type="project" value="UniProtKB-KW"/>
</dbReference>